<dbReference type="AlphaFoldDB" id="A0A857ML91"/>
<evidence type="ECO:0000259" key="1">
    <source>
        <dbReference type="Pfam" id="PF00534"/>
    </source>
</evidence>
<dbReference type="GO" id="GO:0016757">
    <property type="term" value="F:glycosyltransferase activity"/>
    <property type="evidence" value="ECO:0007669"/>
    <property type="project" value="InterPro"/>
</dbReference>
<sequence length="458" mass="51893">MSKTNTTRVLVISPDVVGKKMAGPGMRYVEVARVLGGEFDTTLAIGIEGSTALDPIEGVKLASYNHIDQLKTLIDSSDVLFCQMFDRNAATYAIEQGKRIVYDFYNALPVETVGAEKISGFTNPADKDREYIELLRYFRFCCQTGSYFVCSNERQRDWWLGFMMANQGLLPSNLDTREVQDIIGYATFGMEAGEPQQTHHPIKGKLTGKNDFVLLWAGGIWDWFDAITPITAVANLAKQHPDIKLVFYGVVHPNKHVGRPKNVDRSIEHAKKLGVYQKNVIFLEDWVPAGERSNYLLDADVAISSHIESLETRYAFRTRILDHFWAKLPSIVTSGDWFADYISSHNLGITTPCKDVNATEAAILSLYENKQQYKDIVANIETAREDWRWGNTLKDLSNYIRHYDARAPRKLDEITRAESITPPITTTSYLKQTRPVKALKKTPVWGVAKRAYHTVKKR</sequence>
<dbReference type="EMBL" id="CP045921">
    <property type="protein sequence ID" value="QHN43336.1"/>
    <property type="molecule type" value="Genomic_DNA"/>
</dbReference>
<accession>A0A857ML91</accession>
<evidence type="ECO:0000313" key="2">
    <source>
        <dbReference type="EMBL" id="QHN43336.1"/>
    </source>
</evidence>
<dbReference type="Pfam" id="PF00534">
    <property type="entry name" value="Glycos_transf_1"/>
    <property type="match status" value="1"/>
</dbReference>
<gene>
    <name evidence="2" type="ORF">GII36_05820</name>
</gene>
<dbReference type="InterPro" id="IPR001296">
    <property type="entry name" value="Glyco_trans_1"/>
</dbReference>
<dbReference type="SUPFAM" id="SSF53756">
    <property type="entry name" value="UDP-Glycosyltransferase/glycogen phosphorylase"/>
    <property type="match status" value="1"/>
</dbReference>
<feature type="domain" description="Glycosyl transferase family 1" evidence="1">
    <location>
        <begin position="230"/>
        <end position="380"/>
    </location>
</feature>
<reference evidence="2" key="1">
    <citation type="journal article" date="2021" name="Nat. Microbiol.">
        <title>Cocultivation of an ultrasmall environmental parasitic bacterium with lytic ability against bacteria associated with wastewater foams.</title>
        <authorList>
            <person name="Batinovic S."/>
            <person name="Rose J.J.A."/>
            <person name="Ratcliffe J."/>
            <person name="Seviour R.J."/>
            <person name="Petrovski S."/>
        </authorList>
    </citation>
    <scope>NUCLEOTIDE SEQUENCE</scope>
    <source>
        <strain evidence="2">JR1</strain>
    </source>
</reference>
<protein>
    <recommendedName>
        <fullName evidence="1">Glycosyl transferase family 1 domain-containing protein</fullName>
    </recommendedName>
</protein>
<keyword evidence="3" id="KW-1185">Reference proteome</keyword>
<dbReference type="PANTHER" id="PTHR12526">
    <property type="entry name" value="GLYCOSYLTRANSFERASE"/>
    <property type="match status" value="1"/>
</dbReference>
<dbReference type="RefSeq" id="WP_260763412.1">
    <property type="nucleotide sequence ID" value="NZ_CP045921.1"/>
</dbReference>
<organism evidence="2 3">
    <name type="scientific">Candidatus Mycosynbacter amalyticus</name>
    <dbReference type="NCBI Taxonomy" id="2665156"/>
    <lineage>
        <taxon>Bacteria</taxon>
        <taxon>Candidatus Saccharimonadota</taxon>
        <taxon>Candidatus Saccharimonadota incertae sedis</taxon>
        <taxon>Candidatus Mycosynbacter</taxon>
    </lineage>
</organism>
<name>A0A857ML91_9BACT</name>
<dbReference type="PANTHER" id="PTHR12526:SF635">
    <property type="entry name" value="GLYCOSYL TRANSFERASE GROUP 1"/>
    <property type="match status" value="1"/>
</dbReference>
<evidence type="ECO:0000313" key="3">
    <source>
        <dbReference type="Proteomes" id="UP001059824"/>
    </source>
</evidence>
<proteinExistence type="predicted"/>
<dbReference type="Proteomes" id="UP001059824">
    <property type="component" value="Chromosome"/>
</dbReference>
<dbReference type="KEGG" id="mama:GII36_05820"/>
<dbReference type="Gene3D" id="3.40.50.2000">
    <property type="entry name" value="Glycogen Phosphorylase B"/>
    <property type="match status" value="1"/>
</dbReference>